<dbReference type="Proteomes" id="UP001195903">
    <property type="component" value="Unassembled WGS sequence"/>
</dbReference>
<evidence type="ECO:0000313" key="1">
    <source>
        <dbReference type="EMBL" id="MBT1445386.1"/>
    </source>
</evidence>
<organism evidence="1 2">
    <name type="scientific">Shewanella jiangmenensis</name>
    <dbReference type="NCBI Taxonomy" id="2837387"/>
    <lineage>
        <taxon>Bacteria</taxon>
        <taxon>Pseudomonadati</taxon>
        <taxon>Pseudomonadota</taxon>
        <taxon>Gammaproteobacteria</taxon>
        <taxon>Alteromonadales</taxon>
        <taxon>Shewanellaceae</taxon>
        <taxon>Shewanella</taxon>
    </lineage>
</organism>
<comment type="caution">
    <text evidence="1">The sequence shown here is derived from an EMBL/GenBank/DDBJ whole genome shotgun (WGS) entry which is preliminary data.</text>
</comment>
<evidence type="ECO:0000313" key="2">
    <source>
        <dbReference type="Proteomes" id="UP001195903"/>
    </source>
</evidence>
<proteinExistence type="predicted"/>
<name>A0ABS5V4K0_9GAMM</name>
<protein>
    <submittedName>
        <fullName evidence="1">Transporter</fullName>
    </submittedName>
</protein>
<gene>
    <name evidence="1" type="ORF">KJI95_12730</name>
</gene>
<reference evidence="1 2" key="1">
    <citation type="submission" date="2021-05" db="EMBL/GenBank/DDBJ databases">
        <title>Shewanella sp. JM162201.</title>
        <authorList>
            <person name="Xu S."/>
            <person name="Li A."/>
        </authorList>
    </citation>
    <scope>NUCLEOTIDE SEQUENCE [LARGE SCALE GENOMIC DNA]</scope>
    <source>
        <strain evidence="1 2">JM162201</strain>
    </source>
</reference>
<accession>A0ABS5V4K0</accession>
<dbReference type="EMBL" id="JAHEPS010000004">
    <property type="protein sequence ID" value="MBT1445386.1"/>
    <property type="molecule type" value="Genomic_DNA"/>
</dbReference>
<sequence>MLAATTSASAVADNKEELAKQLANPVASLISVPIQANYDTNLGSNDGGERLLINVQPVVPFSLNDEWNLISRTILPVVSQQDIFPGAGDQFGLGDAVQSLFFSPKAVGASGWIWGAGPVMLLPTASEKLIGADKWGLGPTGVMLKQQGPWTYGLLANHIWSVGGKGNADINATFLQPFLVYTTPSAYSLSFNTESTYDWESQQWAVPLNLNLAKITKIGDQLVSFGGGIRYWLDGPETGAEGFGVRLTFTLMFPS</sequence>
<keyword evidence="2" id="KW-1185">Reference proteome</keyword>